<comment type="caution">
    <text evidence="1">The sequence shown here is derived from an EMBL/GenBank/DDBJ whole genome shotgun (WGS) entry which is preliminary data.</text>
</comment>
<name>A0A6C2CA74_9LACO</name>
<gene>
    <name evidence="1" type="ORF">ESZ50_04975</name>
</gene>
<sequence>MSKLLEERVVAYTDLLTEDINRTVLMTNNLRELAQTKDAQRIHQLLSDLSGGPLQNEWVKVPRQYSVADIYMLALDRLMTFAGLNSYEIFTPEDREEITLIPNEINLPAAFQFVVDEQDPAGAYLVEVNTGLRILYWSPVNKRLLFNADDLTDLLVARYRKQTTAARIRVFTELITQFAYYLEREFAYDVDYNILETQDEFLYQLVQLDMPAGMLDRLFILSAESDFFLQGIKNGAGMVLNNGIEIRIFYVPDPTVAGGQRWQFQVIDGLDAVSWLDVLLDYDFIGAWYLIERQYIAIKSDGVIFGNQAAELTADPLVEKRPMIEIEVLQPRKV</sequence>
<keyword evidence="2" id="KW-1185">Reference proteome</keyword>
<organism evidence="1 2">
    <name type="scientific">Weissella muntiaci</name>
    <dbReference type="NCBI Taxonomy" id="2508881"/>
    <lineage>
        <taxon>Bacteria</taxon>
        <taxon>Bacillati</taxon>
        <taxon>Bacillota</taxon>
        <taxon>Bacilli</taxon>
        <taxon>Lactobacillales</taxon>
        <taxon>Lactobacillaceae</taxon>
        <taxon>Weissella</taxon>
    </lineage>
</organism>
<dbReference type="OrthoDB" id="2248799at2"/>
<protein>
    <submittedName>
        <fullName evidence="1">Uncharacterized protein</fullName>
    </submittedName>
</protein>
<dbReference type="AlphaFoldDB" id="A0A6C2CA74"/>
<accession>A0A6C2CA74</accession>
<proteinExistence type="predicted"/>
<reference evidence="1 2" key="1">
    <citation type="submission" date="2019-01" db="EMBL/GenBank/DDBJ databases">
        <title>Weissella sp. nov., a novel lactic acid bacterium isolated from animal feces.</title>
        <authorList>
            <person name="Wang L.-T."/>
        </authorList>
    </citation>
    <scope>NUCLEOTIDE SEQUENCE [LARGE SCALE GENOMIC DNA]</scope>
    <source>
        <strain evidence="1 2">8H-2</strain>
    </source>
</reference>
<dbReference type="Proteomes" id="UP000371977">
    <property type="component" value="Unassembled WGS sequence"/>
</dbReference>
<evidence type="ECO:0000313" key="2">
    <source>
        <dbReference type="Proteomes" id="UP000371977"/>
    </source>
</evidence>
<dbReference type="RefSeq" id="WP_148622504.1">
    <property type="nucleotide sequence ID" value="NZ_SDGZ01000013.1"/>
</dbReference>
<evidence type="ECO:0000313" key="1">
    <source>
        <dbReference type="EMBL" id="TYC49945.1"/>
    </source>
</evidence>
<dbReference type="EMBL" id="SDGZ01000013">
    <property type="protein sequence ID" value="TYC49945.1"/>
    <property type="molecule type" value="Genomic_DNA"/>
</dbReference>